<evidence type="ECO:0000259" key="2">
    <source>
        <dbReference type="Pfam" id="PF13550"/>
    </source>
</evidence>
<dbReference type="Pfam" id="PF09327">
    <property type="entry name" value="Phage_Tail_Tip"/>
    <property type="match status" value="1"/>
</dbReference>
<protein>
    <submittedName>
        <fullName evidence="5">Phage tail protein</fullName>
    </submittedName>
</protein>
<organism evidence="5 6">
    <name type="scientific">Moraxella bovis</name>
    <dbReference type="NCBI Taxonomy" id="476"/>
    <lineage>
        <taxon>Bacteria</taxon>
        <taxon>Pseudomonadati</taxon>
        <taxon>Pseudomonadota</taxon>
        <taxon>Gammaproteobacteria</taxon>
        <taxon>Moraxellales</taxon>
        <taxon>Moraxellaceae</taxon>
        <taxon>Moraxella</taxon>
    </lineage>
</organism>
<accession>A0AAQ2Q7A7</accession>
<dbReference type="InterPro" id="IPR036116">
    <property type="entry name" value="FN3_sf"/>
</dbReference>
<dbReference type="EMBL" id="CP087830">
    <property type="protein sequence ID" value="UZA04146.1"/>
    <property type="molecule type" value="Genomic_DNA"/>
</dbReference>
<evidence type="ECO:0000313" key="6">
    <source>
        <dbReference type="Proteomes" id="UP001163283"/>
    </source>
</evidence>
<feature type="domain" description="Tip attachment protein J" evidence="2">
    <location>
        <begin position="336"/>
        <end position="496"/>
    </location>
</feature>
<reference evidence="5 6" key="1">
    <citation type="journal article" date="2022" name="BMC Microbiol.">
        <title>Whole genome sequencing of Moraxella bovis strains from North America reveals two genotypes with different genetic determinants.</title>
        <authorList>
            <person name="Wynn E.L."/>
            <person name="Hille M.M."/>
            <person name="Loy J.D."/>
            <person name="Schuller G."/>
            <person name="Kuhn K.L."/>
            <person name="Dickey A.M."/>
            <person name="Bono J.L."/>
            <person name="Clawson M.L."/>
        </authorList>
    </citation>
    <scope>NUCLEOTIDE SEQUENCE [LARGE SCALE GENOMIC DNA]</scope>
    <source>
        <strain evidence="4">SAM102599</strain>
        <strain evidence="5 6">SAM57978</strain>
    </source>
</reference>
<dbReference type="Gene3D" id="1.10.287.1490">
    <property type="match status" value="1"/>
</dbReference>
<dbReference type="InterPro" id="IPR013783">
    <property type="entry name" value="Ig-like_fold"/>
</dbReference>
<dbReference type="Proteomes" id="UP001163632">
    <property type="component" value="Chromosome"/>
</dbReference>
<dbReference type="InterPro" id="IPR015406">
    <property type="entry name" value="GpJ_CSF"/>
</dbReference>
<dbReference type="RefSeq" id="WP_264676216.1">
    <property type="nucleotide sequence ID" value="NZ_CP087765.1"/>
</dbReference>
<dbReference type="PANTHER" id="PTHR36251">
    <property type="entry name" value="FELS-1 PROPHAGE HOST SPECIFICITY PROTEIN-RELATED"/>
    <property type="match status" value="1"/>
</dbReference>
<dbReference type="InterPro" id="IPR055385">
    <property type="entry name" value="GpJ_HDII-ins2"/>
</dbReference>
<dbReference type="InterPro" id="IPR053171">
    <property type="entry name" value="Viral_Tip_Attach_Protein"/>
</dbReference>
<dbReference type="Pfam" id="PF24801">
    <property type="entry name" value="FNIII-A_GpJ"/>
    <property type="match status" value="1"/>
</dbReference>
<name>A0AAQ2Q7A7_MORBO</name>
<proteinExistence type="predicted"/>
<dbReference type="Pfam" id="PF13550">
    <property type="entry name" value="Phage-tail_3"/>
    <property type="match status" value="1"/>
</dbReference>
<feature type="domain" description="Tip attachment protein J HDII-ins2" evidence="3">
    <location>
        <begin position="88"/>
        <end position="213"/>
    </location>
</feature>
<evidence type="ECO:0000259" key="3">
    <source>
        <dbReference type="Pfam" id="PF24801"/>
    </source>
</evidence>
<dbReference type="EMBL" id="CP087781">
    <property type="protein sequence ID" value="UZA52598.1"/>
    <property type="molecule type" value="Genomic_DNA"/>
</dbReference>
<dbReference type="InterPro" id="IPR032876">
    <property type="entry name" value="J_dom"/>
</dbReference>
<dbReference type="SUPFAM" id="SSF57997">
    <property type="entry name" value="Tropomyosin"/>
    <property type="match status" value="1"/>
</dbReference>
<evidence type="ECO:0000313" key="5">
    <source>
        <dbReference type="EMBL" id="UZA52598.1"/>
    </source>
</evidence>
<dbReference type="Gene3D" id="2.60.40.10">
    <property type="entry name" value="Immunoglobulins"/>
    <property type="match status" value="1"/>
</dbReference>
<evidence type="ECO:0000313" key="4">
    <source>
        <dbReference type="EMBL" id="UZA04146.1"/>
    </source>
</evidence>
<keyword evidence="7" id="KW-1185">Reference proteome</keyword>
<feature type="domain" description="Tip attachment protein J central straight fiber" evidence="1">
    <location>
        <begin position="1369"/>
        <end position="1499"/>
    </location>
</feature>
<evidence type="ECO:0000259" key="1">
    <source>
        <dbReference type="Pfam" id="PF09327"/>
    </source>
</evidence>
<dbReference type="SUPFAM" id="SSF49265">
    <property type="entry name" value="Fibronectin type III"/>
    <property type="match status" value="1"/>
</dbReference>
<dbReference type="Proteomes" id="UP001163283">
    <property type="component" value="Chromosome"/>
</dbReference>
<gene>
    <name evidence="4" type="ORF">LP092_05235</name>
    <name evidence="5" type="ORF">LP129_05540</name>
</gene>
<dbReference type="PANTHER" id="PTHR36251:SF2">
    <property type="entry name" value="GIFSY-2 PROPHAGE HOST SPECIFICITY PROTEIN J, PHAGE LAMBDA"/>
    <property type="match status" value="1"/>
</dbReference>
<evidence type="ECO:0000313" key="7">
    <source>
        <dbReference type="Proteomes" id="UP001163632"/>
    </source>
</evidence>
<sequence length="1531" mass="168150">MIHGAKKKQPQPHRPHIAKDDLVSVERYQGLYGLCEGEIFGLADGGRSIRLDGTPIINASGQANFTDVSWEFRTGTNDQSYIKGFASVENETAVGVELRHDRPFVRAINNKDLSAVRVRLNFNALRQQHDNGDITGYGIEYAIDVQTDGGAFVQMLRTSARGKASSGFKRSHRIDLPKGKTWTIRVRRITPNRNSDLIADTMYIDALTEIIDAKLRYPNTALLALTYNAKTFSNIAKIAVRLKGKLIQVPSNYDPTARTYFGLWDGQFKMAYSNNPAWVFYDLCTHKRYGLGERLNGMVDKWRLYQIAQYCDEMVDDGKGGREPRFAINVYIQKADDAYRVLQNIASVFRGLSFWDGSQIVLDSDTPKDPVYTFSPANIVGEFVYQGTRSRDRHTVAKVAWDNPEHDYATEYEMVREESAIAKYGIRTLDINAFGCTSRGQAQRAGLWALKAEQLETRTVNFKTGLMGFIPQVGQIINIADNLFAGRAVSGRILSVNDTQITLDRTAGKVGDTLTINTDGTVKTAKIVSVHGDTLTVDTAVGQADDVWAIISDDLKLMQFRVLSIAQNDDATFDITALQYEHQKYDVVDNGAVVTPQPYTVLKATPIHAPKTVTITANTRTHQGQAITTLTINWEQVQGAAAYIVEWRKDDGNWQTMPKVAGQSVDIDGVYGGAYMARVRAVDSFDGESLATSSQLTAIAGKVGRPPRLANLTVQGILFGMNLGWSFNKGSEDTNFTEIEVSPDGRSNITTLGTFAYPTNKHEITGLQGNLTQFYRGRIVDKLGNTSDWTAWASGTTSGDAGKVLDLISGQINGSHLDQTLRTPIAKIGDLQTAVDGVNAQLPTLNSQLATANRELQTAISNITTERNRINTAIRDITALQSANTAKTQELANLTRTVGSHTSAVRDLAVTTGDLSQKYSQLKTATDTANSEITAIKQTQAEQALSVERLGARFDNGNLFKANTATLGHFLDENDSGALKPWGSHRASDFIAVKTNTLYEVRAFDGNFSNLRVIWYDDDKNFVKGQIIARGGDYATFNSENASFVRISSYWTRTDNNVWQMQVAGLASDVNANLETLRQTLTDADIALSQQITAMDTAYKSADTDITARLAREETARANGDNANAQALRTLESTVNGIGGRVGTSEGKIASLERTTSDLNGAIATAQNELNARFDNLTVGGRNLLLNTQALNPLWTRPTSIENGVATFVATGRLLASTQQSDNVQALENGKVTISFTAKSNRDGRLHIRLRRFNTNNQLSDIAQYIAIDSREFKRYSLTLDYSKWTNQERVNFEIATYERAGFVCEVKLPKLEIGTIPTDWTPAPEDLQADIDAKASSASLDEFKRTQAQKDTATAQKLSTLQTTVNGQTTSIRNVERSVDGVRAIKAVTVDNNGVISGYGLMSELQNGRVTSQFGVNADSFFVGSPRNGKKPFATYTQPTVINGVRIPAGTYINTAFIANASITMAKIADSIQSDNYVAGRQGWRLFKDGRFELNNTFGDGSSLELNSKGLIVWYDKARGKKAVELGIFT</sequence>